<evidence type="ECO:0000313" key="9">
    <source>
        <dbReference type="Proteomes" id="UP000232323"/>
    </source>
</evidence>
<dbReference type="InterPro" id="IPR007858">
    <property type="entry name" value="Dpy-30_motif"/>
</dbReference>
<name>A0A250XI56_9CHLO</name>
<dbReference type="EMBL" id="BEGY01000086">
    <property type="protein sequence ID" value="GAX82775.1"/>
    <property type="molecule type" value="Genomic_DNA"/>
</dbReference>
<dbReference type="InterPro" id="IPR037856">
    <property type="entry name" value="Sdc1/DPY30"/>
</dbReference>
<gene>
    <name evidence="8" type="ORF">CEUSTIGMA_g10201.t1</name>
</gene>
<keyword evidence="3" id="KW-0156">Chromatin regulator</keyword>
<evidence type="ECO:0000256" key="6">
    <source>
        <dbReference type="ARBA" id="ARBA00023242"/>
    </source>
</evidence>
<keyword evidence="5" id="KW-0804">Transcription</keyword>
<dbReference type="PANTHER" id="PTHR23356">
    <property type="entry name" value="DPY30-RELATED"/>
    <property type="match status" value="1"/>
</dbReference>
<keyword evidence="6" id="KW-0539">Nucleus</keyword>
<sequence>MAEGTQIPLEFHSAIEAQESQPVIATAEAVKAAEAAALGVHTRLNIQAAPIRQYLEATVVPTVMKGLQAVCKERPENPIEYLAHYLLSHNPQGTKPPPVNELPPSAAAVTATAL</sequence>
<accession>A0A250XI56</accession>
<organism evidence="8 9">
    <name type="scientific">Chlamydomonas eustigma</name>
    <dbReference type="NCBI Taxonomy" id="1157962"/>
    <lineage>
        <taxon>Eukaryota</taxon>
        <taxon>Viridiplantae</taxon>
        <taxon>Chlorophyta</taxon>
        <taxon>core chlorophytes</taxon>
        <taxon>Chlorophyceae</taxon>
        <taxon>CS clade</taxon>
        <taxon>Chlamydomonadales</taxon>
        <taxon>Chlamydomonadaceae</taxon>
        <taxon>Chlamydomonas</taxon>
    </lineage>
</organism>
<reference evidence="8 9" key="1">
    <citation type="submission" date="2017-08" db="EMBL/GenBank/DDBJ databases">
        <title>Acidophilic green algal genome provides insights into adaptation to an acidic environment.</title>
        <authorList>
            <person name="Hirooka S."/>
            <person name="Hirose Y."/>
            <person name="Kanesaki Y."/>
            <person name="Higuchi S."/>
            <person name="Fujiwara T."/>
            <person name="Onuma R."/>
            <person name="Era A."/>
            <person name="Ohbayashi R."/>
            <person name="Uzuka A."/>
            <person name="Nozaki H."/>
            <person name="Yoshikawa H."/>
            <person name="Miyagishima S.Y."/>
        </authorList>
    </citation>
    <scope>NUCLEOTIDE SEQUENCE [LARGE SCALE GENOMIC DNA]</scope>
    <source>
        <strain evidence="8 9">NIES-2499</strain>
    </source>
</reference>
<dbReference type="AlphaFoldDB" id="A0A250XI56"/>
<dbReference type="GO" id="GO:0006325">
    <property type="term" value="P:chromatin organization"/>
    <property type="evidence" value="ECO:0007669"/>
    <property type="project" value="UniProtKB-KW"/>
</dbReference>
<dbReference type="OrthoDB" id="417678at2759"/>
<dbReference type="GO" id="GO:0048188">
    <property type="term" value="C:Set1C/COMPASS complex"/>
    <property type="evidence" value="ECO:0007669"/>
    <property type="project" value="InterPro"/>
</dbReference>
<evidence type="ECO:0000313" key="8">
    <source>
        <dbReference type="EMBL" id="GAX82775.1"/>
    </source>
</evidence>
<evidence type="ECO:0000256" key="1">
    <source>
        <dbReference type="ARBA" id="ARBA00004123"/>
    </source>
</evidence>
<comment type="subcellular location">
    <subcellularLocation>
        <location evidence="1">Nucleus</location>
    </subcellularLocation>
</comment>
<dbReference type="InterPro" id="IPR049629">
    <property type="entry name" value="DPY30_SDC1_DD"/>
</dbReference>
<keyword evidence="4" id="KW-0805">Transcription regulation</keyword>
<dbReference type="Proteomes" id="UP000232323">
    <property type="component" value="Unassembled WGS sequence"/>
</dbReference>
<dbReference type="STRING" id="1157962.A0A250XI56"/>
<protein>
    <recommendedName>
        <fullName evidence="7">Protein dpy-30 homolog</fullName>
    </recommendedName>
</protein>
<evidence type="ECO:0000256" key="2">
    <source>
        <dbReference type="ARBA" id="ARBA00010849"/>
    </source>
</evidence>
<dbReference type="PANTHER" id="PTHR23356:SF16">
    <property type="entry name" value="DPY30 DOMAIN CONTAINING 2"/>
    <property type="match status" value="1"/>
</dbReference>
<evidence type="ECO:0000256" key="7">
    <source>
        <dbReference type="ARBA" id="ARBA00044172"/>
    </source>
</evidence>
<dbReference type="Gene3D" id="1.20.890.10">
    <property type="entry name" value="cAMP-dependent protein kinase regulatory subunit, dimerization-anchoring domain"/>
    <property type="match status" value="1"/>
</dbReference>
<evidence type="ECO:0000256" key="3">
    <source>
        <dbReference type="ARBA" id="ARBA00022853"/>
    </source>
</evidence>
<dbReference type="Pfam" id="PF05186">
    <property type="entry name" value="Dpy-30"/>
    <property type="match status" value="1"/>
</dbReference>
<evidence type="ECO:0000256" key="5">
    <source>
        <dbReference type="ARBA" id="ARBA00023163"/>
    </source>
</evidence>
<comment type="similarity">
    <text evidence="2">Belongs to the dpy-30 family.</text>
</comment>
<dbReference type="CDD" id="cd22965">
    <property type="entry name" value="DD_DPY30_SDC1"/>
    <property type="match status" value="1"/>
</dbReference>
<proteinExistence type="inferred from homology"/>
<evidence type="ECO:0000256" key="4">
    <source>
        <dbReference type="ARBA" id="ARBA00023015"/>
    </source>
</evidence>
<keyword evidence="9" id="KW-1185">Reference proteome</keyword>
<comment type="caution">
    <text evidence="8">The sequence shown here is derived from an EMBL/GenBank/DDBJ whole genome shotgun (WGS) entry which is preliminary data.</text>
</comment>